<feature type="transmembrane region" description="Helical" evidence="1">
    <location>
        <begin position="57"/>
        <end position="77"/>
    </location>
</feature>
<reference evidence="2 3" key="1">
    <citation type="submission" date="2020-08" db="EMBL/GenBank/DDBJ databases">
        <title>Sequencing the genomes of 1000 actinobacteria strains.</title>
        <authorList>
            <person name="Klenk H.-P."/>
        </authorList>
    </citation>
    <scope>NUCLEOTIDE SEQUENCE [LARGE SCALE GENOMIC DNA]</scope>
    <source>
        <strain evidence="2 3">DSM 27099</strain>
    </source>
</reference>
<dbReference type="AlphaFoldDB" id="A0A7W4V1K9"/>
<keyword evidence="1" id="KW-0812">Transmembrane</keyword>
<keyword evidence="1" id="KW-1133">Transmembrane helix</keyword>
<evidence type="ECO:0000256" key="1">
    <source>
        <dbReference type="SAM" id="Phobius"/>
    </source>
</evidence>
<feature type="transmembrane region" description="Helical" evidence="1">
    <location>
        <begin position="6"/>
        <end position="28"/>
    </location>
</feature>
<dbReference type="Proteomes" id="UP000529310">
    <property type="component" value="Unassembled WGS sequence"/>
</dbReference>
<evidence type="ECO:0000313" key="3">
    <source>
        <dbReference type="Proteomes" id="UP000529310"/>
    </source>
</evidence>
<sequence length="79" mass="8456">MTFWDLAGVGGSLMFLIASLALVTRARITRLLLRRATRAEPKSMTDPNLESGVGARLMYSAIGGCFIGATFLALAIVRP</sequence>
<organism evidence="2 3">
    <name type="scientific">Microbacterium endophyticum</name>
    <dbReference type="NCBI Taxonomy" id="1526412"/>
    <lineage>
        <taxon>Bacteria</taxon>
        <taxon>Bacillati</taxon>
        <taxon>Actinomycetota</taxon>
        <taxon>Actinomycetes</taxon>
        <taxon>Micrococcales</taxon>
        <taxon>Microbacteriaceae</taxon>
        <taxon>Microbacterium</taxon>
    </lineage>
</organism>
<gene>
    <name evidence="2" type="ORF">FHX49_000600</name>
</gene>
<name>A0A7W4V1K9_9MICO</name>
<dbReference type="RefSeq" id="WP_165141903.1">
    <property type="nucleotide sequence ID" value="NZ_CP049255.1"/>
</dbReference>
<comment type="caution">
    <text evidence="2">The sequence shown here is derived from an EMBL/GenBank/DDBJ whole genome shotgun (WGS) entry which is preliminary data.</text>
</comment>
<evidence type="ECO:0000313" key="2">
    <source>
        <dbReference type="EMBL" id="MBB2975059.1"/>
    </source>
</evidence>
<keyword evidence="1" id="KW-0472">Membrane</keyword>
<proteinExistence type="predicted"/>
<protein>
    <submittedName>
        <fullName evidence="2">Uncharacterized protein</fullName>
    </submittedName>
</protein>
<dbReference type="EMBL" id="JACHWQ010000001">
    <property type="protein sequence ID" value="MBB2975059.1"/>
    <property type="molecule type" value="Genomic_DNA"/>
</dbReference>
<accession>A0A7W4V1K9</accession>
<keyword evidence="3" id="KW-1185">Reference proteome</keyword>